<name>A0A0E0I1Z7_ORYNI</name>
<evidence type="ECO:0000313" key="1">
    <source>
        <dbReference type="EnsemblPlants" id="ONIVA07G15980.1"/>
    </source>
</evidence>
<reference evidence="1" key="2">
    <citation type="submission" date="2018-04" db="EMBL/GenBank/DDBJ databases">
        <title>OnivRS2 (Oryza nivara Reference Sequence Version 2).</title>
        <authorList>
            <person name="Zhang J."/>
            <person name="Kudrna D."/>
            <person name="Lee S."/>
            <person name="Talag J."/>
            <person name="Rajasekar S."/>
            <person name="Welchert J."/>
            <person name="Hsing Y.-I."/>
            <person name="Wing R.A."/>
        </authorList>
    </citation>
    <scope>NUCLEOTIDE SEQUENCE [LARGE SCALE GENOMIC DNA]</scope>
    <source>
        <strain evidence="1">SL10</strain>
    </source>
</reference>
<dbReference type="HOGENOM" id="CLU_1828274_0_0_1"/>
<dbReference type="Proteomes" id="UP000006591">
    <property type="component" value="Chromosome 7"/>
</dbReference>
<dbReference type="AlphaFoldDB" id="A0A0E0I1Z7"/>
<sequence length="143" mass="16342">MVTDIQQHYSVESPNTTCLHKGYGIKDTVVVHPKTDMFSPIVSHQKKRREATTLITVYQATTLITIYRAPSQCDFLPSSVREGMGREKHRCGSRHYMWRARPQVTGDGDRRYVEEGVNSDGKGGMGIERCLQWPNQPIFPYLL</sequence>
<reference evidence="1" key="1">
    <citation type="submission" date="2015-04" db="UniProtKB">
        <authorList>
            <consortium name="EnsemblPlants"/>
        </authorList>
    </citation>
    <scope>IDENTIFICATION</scope>
    <source>
        <strain evidence="1">SL10</strain>
    </source>
</reference>
<dbReference type="OMA" id="ESPNTTC"/>
<accession>A0A0E0I1Z7</accession>
<organism evidence="1">
    <name type="scientific">Oryza nivara</name>
    <name type="common">Indian wild rice</name>
    <name type="synonym">Oryza sativa f. spontanea</name>
    <dbReference type="NCBI Taxonomy" id="4536"/>
    <lineage>
        <taxon>Eukaryota</taxon>
        <taxon>Viridiplantae</taxon>
        <taxon>Streptophyta</taxon>
        <taxon>Embryophyta</taxon>
        <taxon>Tracheophyta</taxon>
        <taxon>Spermatophyta</taxon>
        <taxon>Magnoliopsida</taxon>
        <taxon>Liliopsida</taxon>
        <taxon>Poales</taxon>
        <taxon>Poaceae</taxon>
        <taxon>BOP clade</taxon>
        <taxon>Oryzoideae</taxon>
        <taxon>Oryzeae</taxon>
        <taxon>Oryzinae</taxon>
        <taxon>Oryza</taxon>
    </lineage>
</organism>
<proteinExistence type="predicted"/>
<dbReference type="EnsemblPlants" id="ONIVA07G15980.1">
    <property type="protein sequence ID" value="ONIVA07G15980.1"/>
    <property type="gene ID" value="ONIVA07G15980"/>
</dbReference>
<dbReference type="Gramene" id="ONIVA07G15980.1">
    <property type="protein sequence ID" value="ONIVA07G15980.1"/>
    <property type="gene ID" value="ONIVA07G15980"/>
</dbReference>
<evidence type="ECO:0000313" key="2">
    <source>
        <dbReference type="Proteomes" id="UP000006591"/>
    </source>
</evidence>
<keyword evidence="2" id="KW-1185">Reference proteome</keyword>
<protein>
    <submittedName>
        <fullName evidence="1">Uncharacterized protein</fullName>
    </submittedName>
</protein>